<evidence type="ECO:0000313" key="2">
    <source>
        <dbReference type="EMBL" id="HBC34116.1"/>
    </source>
</evidence>
<feature type="domain" description="Methyltransferase type 11" evidence="1">
    <location>
        <begin position="84"/>
        <end position="180"/>
    </location>
</feature>
<dbReference type="EMBL" id="DNNA01000117">
    <property type="protein sequence ID" value="HBC34116.1"/>
    <property type="molecule type" value="Genomic_DNA"/>
</dbReference>
<sequence>MELYLRHAAYRLIHRFLNPVLPDSRLSTFFRWKSALTLVGTEFHGENLRKNRAKLERLFDPKMPLQPELARLLPNDSNAPYKVLDVGAGPISKVGKIVDGRSIDLIPVDPLADDYQQLLAKDDLQPPVPTQKGYGERLTEQFPENSFDLIHARNSIDHCLDPVVVILNCVRVLKPGCHFYLNHYRNEGIAADYYGLHQWNFDELDGQFVVSDRFGKVTSISSALDGMAGVTSVEIQGDRIIVVIQKTEL</sequence>
<dbReference type="GO" id="GO:0008757">
    <property type="term" value="F:S-adenosylmethionine-dependent methyltransferase activity"/>
    <property type="evidence" value="ECO:0007669"/>
    <property type="project" value="InterPro"/>
</dbReference>
<dbReference type="Gene3D" id="3.40.50.150">
    <property type="entry name" value="Vaccinia Virus protein VP39"/>
    <property type="match status" value="1"/>
</dbReference>
<dbReference type="SUPFAM" id="SSF53335">
    <property type="entry name" value="S-adenosyl-L-methionine-dependent methyltransferases"/>
    <property type="match status" value="1"/>
</dbReference>
<dbReference type="CDD" id="cd02440">
    <property type="entry name" value="AdoMet_MTases"/>
    <property type="match status" value="1"/>
</dbReference>
<organism evidence="2 3">
    <name type="scientific">Marinobacter adhaerens</name>
    <dbReference type="NCBI Taxonomy" id="1033846"/>
    <lineage>
        <taxon>Bacteria</taxon>
        <taxon>Pseudomonadati</taxon>
        <taxon>Pseudomonadota</taxon>
        <taxon>Gammaproteobacteria</taxon>
        <taxon>Pseudomonadales</taxon>
        <taxon>Marinobacteraceae</taxon>
        <taxon>Marinobacter</taxon>
    </lineage>
</organism>
<accession>A0A352IRN3</accession>
<gene>
    <name evidence="2" type="ORF">DC045_07325</name>
</gene>
<dbReference type="InterPro" id="IPR013216">
    <property type="entry name" value="Methyltransf_11"/>
</dbReference>
<proteinExistence type="predicted"/>
<protein>
    <recommendedName>
        <fullName evidence="1">Methyltransferase type 11 domain-containing protein</fullName>
    </recommendedName>
</protein>
<name>A0A352IRN3_9GAMM</name>
<evidence type="ECO:0000313" key="3">
    <source>
        <dbReference type="Proteomes" id="UP000263489"/>
    </source>
</evidence>
<dbReference type="AlphaFoldDB" id="A0A352IRN3"/>
<comment type="caution">
    <text evidence="2">The sequence shown here is derived from an EMBL/GenBank/DDBJ whole genome shotgun (WGS) entry which is preliminary data.</text>
</comment>
<reference evidence="2 3" key="1">
    <citation type="journal article" date="2018" name="Nat. Biotechnol.">
        <title>A standardized bacterial taxonomy based on genome phylogeny substantially revises the tree of life.</title>
        <authorList>
            <person name="Parks D.H."/>
            <person name="Chuvochina M."/>
            <person name="Waite D.W."/>
            <person name="Rinke C."/>
            <person name="Skarshewski A."/>
            <person name="Chaumeil P.A."/>
            <person name="Hugenholtz P."/>
        </authorList>
    </citation>
    <scope>NUCLEOTIDE SEQUENCE [LARGE SCALE GENOMIC DNA]</scope>
    <source>
        <strain evidence="2">UBA9380</strain>
    </source>
</reference>
<evidence type="ECO:0000259" key="1">
    <source>
        <dbReference type="Pfam" id="PF08241"/>
    </source>
</evidence>
<dbReference type="Proteomes" id="UP000263489">
    <property type="component" value="Unassembled WGS sequence"/>
</dbReference>
<dbReference type="Pfam" id="PF08241">
    <property type="entry name" value="Methyltransf_11"/>
    <property type="match status" value="1"/>
</dbReference>
<dbReference type="InterPro" id="IPR029063">
    <property type="entry name" value="SAM-dependent_MTases_sf"/>
</dbReference>